<feature type="region of interest" description="Disordered" evidence="4">
    <location>
        <begin position="1"/>
        <end position="29"/>
    </location>
</feature>
<proteinExistence type="predicted"/>
<dbReference type="AlphaFoldDB" id="A0A1E3A2T5"/>
<protein>
    <submittedName>
        <fullName evidence="6">Putative HTH-type transcriptional regulator</fullName>
    </submittedName>
</protein>
<accession>A0A1E3A2T5</accession>
<dbReference type="GO" id="GO:0003677">
    <property type="term" value="F:DNA binding"/>
    <property type="evidence" value="ECO:0007669"/>
    <property type="project" value="UniProtKB-KW"/>
</dbReference>
<evidence type="ECO:0000256" key="3">
    <source>
        <dbReference type="ARBA" id="ARBA00023163"/>
    </source>
</evidence>
<dbReference type="PRINTS" id="PR00598">
    <property type="entry name" value="HTHMARR"/>
</dbReference>
<name>A0A1E3A2T5_9FIRM</name>
<keyword evidence="1" id="KW-0805">Transcription regulation</keyword>
<evidence type="ECO:0000313" key="6">
    <source>
        <dbReference type="EMBL" id="ODM02711.1"/>
    </source>
</evidence>
<dbReference type="Gene3D" id="1.10.10.10">
    <property type="entry name" value="Winged helix-like DNA-binding domain superfamily/Winged helix DNA-binding domain"/>
    <property type="match status" value="1"/>
</dbReference>
<sequence length="203" mass="23400">MAGAGGGKLRDVDRGGRQRHGTSTRMAQRLSQNLKRSLRRNCPSAVIRKMDRKQLAHDSIMRFRKTDTMLRRYLDRKVSNTGVFPTQHRLLMELDRNPSCSQVDLAEKFDVSAAAIAVSLKKLEKGGYITRLADENDNRINQVSITAKGKEVIHKSILIFQETDRCFFEGFTDEEVEQFFHFMEKAYKNMAEQNSRLDAEERK</sequence>
<evidence type="ECO:0000256" key="4">
    <source>
        <dbReference type="SAM" id="MobiDB-lite"/>
    </source>
</evidence>
<reference evidence="6 7" key="1">
    <citation type="submission" date="2016-07" db="EMBL/GenBank/DDBJ databases">
        <title>Characterization of isolates of Eisenbergiella tayi derived from blood cultures, using whole genome sequencing.</title>
        <authorList>
            <person name="Burdz T."/>
            <person name="Wiebe D."/>
            <person name="Huynh C."/>
            <person name="Bernard K."/>
        </authorList>
    </citation>
    <scope>NUCLEOTIDE SEQUENCE [LARGE SCALE GENOMIC DNA]</scope>
    <source>
        <strain evidence="6 7">NML 120489</strain>
    </source>
</reference>
<dbReference type="InterPro" id="IPR000835">
    <property type="entry name" value="HTH_MarR-typ"/>
</dbReference>
<dbReference type="InterPro" id="IPR036390">
    <property type="entry name" value="WH_DNA-bd_sf"/>
</dbReference>
<gene>
    <name evidence="6" type="ORF">BEH84_05942</name>
</gene>
<organism evidence="6 7">
    <name type="scientific">Eisenbergiella tayi</name>
    <dbReference type="NCBI Taxonomy" id="1432052"/>
    <lineage>
        <taxon>Bacteria</taxon>
        <taxon>Bacillati</taxon>
        <taxon>Bacillota</taxon>
        <taxon>Clostridia</taxon>
        <taxon>Lachnospirales</taxon>
        <taxon>Lachnospiraceae</taxon>
        <taxon>Eisenbergiella</taxon>
    </lineage>
</organism>
<evidence type="ECO:0000313" key="7">
    <source>
        <dbReference type="Proteomes" id="UP000095003"/>
    </source>
</evidence>
<dbReference type="PATRIC" id="fig|1432052.3.peg.6563"/>
<dbReference type="InterPro" id="IPR036388">
    <property type="entry name" value="WH-like_DNA-bd_sf"/>
</dbReference>
<dbReference type="SUPFAM" id="SSF46785">
    <property type="entry name" value="Winged helix' DNA-binding domain"/>
    <property type="match status" value="1"/>
</dbReference>
<evidence type="ECO:0000256" key="1">
    <source>
        <dbReference type="ARBA" id="ARBA00023015"/>
    </source>
</evidence>
<dbReference type="EMBL" id="MCGI01000008">
    <property type="protein sequence ID" value="ODM02711.1"/>
    <property type="molecule type" value="Genomic_DNA"/>
</dbReference>
<keyword evidence="3" id="KW-0804">Transcription</keyword>
<comment type="caution">
    <text evidence="6">The sequence shown here is derived from an EMBL/GenBank/DDBJ whole genome shotgun (WGS) entry which is preliminary data.</text>
</comment>
<feature type="domain" description="HTH marR-type" evidence="5">
    <location>
        <begin position="52"/>
        <end position="188"/>
    </location>
</feature>
<dbReference type="PROSITE" id="PS50995">
    <property type="entry name" value="HTH_MARR_2"/>
    <property type="match status" value="1"/>
</dbReference>
<evidence type="ECO:0000259" key="5">
    <source>
        <dbReference type="PROSITE" id="PS50995"/>
    </source>
</evidence>
<evidence type="ECO:0000256" key="2">
    <source>
        <dbReference type="ARBA" id="ARBA00023125"/>
    </source>
</evidence>
<dbReference type="GO" id="GO:0003700">
    <property type="term" value="F:DNA-binding transcription factor activity"/>
    <property type="evidence" value="ECO:0007669"/>
    <property type="project" value="InterPro"/>
</dbReference>
<dbReference type="PANTHER" id="PTHR42756">
    <property type="entry name" value="TRANSCRIPTIONAL REGULATOR, MARR"/>
    <property type="match status" value="1"/>
</dbReference>
<dbReference type="Proteomes" id="UP000095003">
    <property type="component" value="Unassembled WGS sequence"/>
</dbReference>
<dbReference type="PANTHER" id="PTHR42756:SF1">
    <property type="entry name" value="TRANSCRIPTIONAL REPRESSOR OF EMRAB OPERON"/>
    <property type="match status" value="1"/>
</dbReference>
<keyword evidence="2" id="KW-0238">DNA-binding</keyword>
<dbReference type="Pfam" id="PF01047">
    <property type="entry name" value="MarR"/>
    <property type="match status" value="1"/>
</dbReference>
<dbReference type="SMART" id="SM00347">
    <property type="entry name" value="HTH_MARR"/>
    <property type="match status" value="1"/>
</dbReference>